<evidence type="ECO:0000256" key="4">
    <source>
        <dbReference type="ARBA" id="ARBA00022475"/>
    </source>
</evidence>
<evidence type="ECO:0000256" key="2">
    <source>
        <dbReference type="ARBA" id="ARBA00010145"/>
    </source>
</evidence>
<dbReference type="GO" id="GO:0005886">
    <property type="term" value="C:plasma membrane"/>
    <property type="evidence" value="ECO:0007669"/>
    <property type="project" value="UniProtKB-SubCell"/>
</dbReference>
<dbReference type="RefSeq" id="WP_088742500.1">
    <property type="nucleotide sequence ID" value="NZ_CAWOWR010000001.1"/>
</dbReference>
<keyword evidence="6 8" id="KW-1133">Transmembrane helix</keyword>
<dbReference type="Proteomes" id="UP000319941">
    <property type="component" value="Unassembled WGS sequence"/>
</dbReference>
<evidence type="ECO:0000256" key="1">
    <source>
        <dbReference type="ARBA" id="ARBA00004651"/>
    </source>
</evidence>
<sequence length="316" mass="33771">MNEMLALFIATLNVTVPVFAMVFLGLVLKRIGWIDDTFIGTASTLVFKGTMPALVFLSIVRADLDHALRPGMLVFFACATLITFLLLWGWAIWRIPRAERGVIVQGAFRGNCGIVGLALAANLYGDLGLSMGGILMGVVILSYNILSVVVLSSYLEDGRTSWRAIAHGIITNPLILSVLAALPFAGFGWQLPVWLETSGDYFARMTLPLALICIGGTLSMRSLREGRTLSLQASLMKMISVPLIATGAAVLMGFRGTELGVLFFYFASPTAAASFVMVRAMGGNDRLAANIIAISTLMAAVTVTAGIFILKLSGLL</sequence>
<name>A0A558HX44_9GAMM</name>
<accession>A0A558HX44</accession>
<evidence type="ECO:0000313" key="10">
    <source>
        <dbReference type="Proteomes" id="UP000319941"/>
    </source>
</evidence>
<dbReference type="OrthoDB" id="9786439at2"/>
<evidence type="ECO:0000256" key="6">
    <source>
        <dbReference type="ARBA" id="ARBA00022989"/>
    </source>
</evidence>
<evidence type="ECO:0000256" key="7">
    <source>
        <dbReference type="ARBA" id="ARBA00023136"/>
    </source>
</evidence>
<gene>
    <name evidence="9" type="ORF">FQP86_00865</name>
</gene>
<feature type="transmembrane region" description="Helical" evidence="8">
    <location>
        <begin position="164"/>
        <end position="189"/>
    </location>
</feature>
<evidence type="ECO:0000256" key="8">
    <source>
        <dbReference type="SAM" id="Phobius"/>
    </source>
</evidence>
<comment type="similarity">
    <text evidence="2">Belongs to the auxin efflux carrier (TC 2.A.69) family.</text>
</comment>
<feature type="transmembrane region" description="Helical" evidence="8">
    <location>
        <begin position="260"/>
        <end position="280"/>
    </location>
</feature>
<evidence type="ECO:0000313" key="9">
    <source>
        <dbReference type="EMBL" id="TVU73664.1"/>
    </source>
</evidence>
<dbReference type="GO" id="GO:0055085">
    <property type="term" value="P:transmembrane transport"/>
    <property type="evidence" value="ECO:0007669"/>
    <property type="project" value="InterPro"/>
</dbReference>
<keyword evidence="5 8" id="KW-0812">Transmembrane</keyword>
<evidence type="ECO:0000256" key="5">
    <source>
        <dbReference type="ARBA" id="ARBA00022692"/>
    </source>
</evidence>
<feature type="transmembrane region" description="Helical" evidence="8">
    <location>
        <begin position="201"/>
        <end position="223"/>
    </location>
</feature>
<feature type="transmembrane region" description="Helical" evidence="8">
    <location>
        <begin position="72"/>
        <end position="95"/>
    </location>
</feature>
<comment type="caution">
    <text evidence="9">The sequence shown here is derived from an EMBL/GenBank/DDBJ whole genome shotgun (WGS) entry which is preliminary data.</text>
</comment>
<feature type="transmembrane region" description="Helical" evidence="8">
    <location>
        <begin position="287"/>
        <end position="310"/>
    </location>
</feature>
<dbReference type="PANTHER" id="PTHR36838:SF4">
    <property type="entry name" value="AUXIN EFFLUX CARRIER FAMILY PROTEIN"/>
    <property type="match status" value="1"/>
</dbReference>
<dbReference type="Gene3D" id="1.20.1530.20">
    <property type="match status" value="1"/>
</dbReference>
<feature type="transmembrane region" description="Helical" evidence="8">
    <location>
        <begin position="235"/>
        <end position="254"/>
    </location>
</feature>
<keyword evidence="4" id="KW-1003">Cell membrane</keyword>
<dbReference type="AlphaFoldDB" id="A0A558HX44"/>
<proteinExistence type="inferred from homology"/>
<evidence type="ECO:0000256" key="3">
    <source>
        <dbReference type="ARBA" id="ARBA00022448"/>
    </source>
</evidence>
<dbReference type="Pfam" id="PF03547">
    <property type="entry name" value="Mem_trans"/>
    <property type="match status" value="2"/>
</dbReference>
<dbReference type="InterPro" id="IPR004776">
    <property type="entry name" value="Mem_transp_PIN-like"/>
</dbReference>
<dbReference type="InterPro" id="IPR038770">
    <property type="entry name" value="Na+/solute_symporter_sf"/>
</dbReference>
<keyword evidence="10" id="KW-1185">Reference proteome</keyword>
<reference evidence="9 10" key="1">
    <citation type="submission" date="2019-07" db="EMBL/GenBank/DDBJ databases">
        <title>Diversity of Bacteria from Kongsfjorden, Arctic.</title>
        <authorList>
            <person name="Yu Y."/>
        </authorList>
    </citation>
    <scope>NUCLEOTIDE SEQUENCE [LARGE SCALE GENOMIC DNA]</scope>
    <source>
        <strain evidence="9 10">SM1923</strain>
    </source>
</reference>
<protein>
    <submittedName>
        <fullName evidence="9">AEC family transporter</fullName>
    </submittedName>
</protein>
<dbReference type="EMBL" id="VNFH01000001">
    <property type="protein sequence ID" value="TVU73664.1"/>
    <property type="molecule type" value="Genomic_DNA"/>
</dbReference>
<comment type="subcellular location">
    <subcellularLocation>
        <location evidence="1">Cell membrane</location>
        <topology evidence="1">Multi-pass membrane protein</topology>
    </subcellularLocation>
</comment>
<keyword evidence="7 8" id="KW-0472">Membrane</keyword>
<organism evidence="9 10">
    <name type="scientific">Cobetia crustatorum</name>
    <dbReference type="NCBI Taxonomy" id="553385"/>
    <lineage>
        <taxon>Bacteria</taxon>
        <taxon>Pseudomonadati</taxon>
        <taxon>Pseudomonadota</taxon>
        <taxon>Gammaproteobacteria</taxon>
        <taxon>Oceanospirillales</taxon>
        <taxon>Halomonadaceae</taxon>
        <taxon>Cobetia</taxon>
    </lineage>
</organism>
<keyword evidence="3" id="KW-0813">Transport</keyword>
<feature type="transmembrane region" description="Helical" evidence="8">
    <location>
        <begin position="38"/>
        <end position="60"/>
    </location>
</feature>
<dbReference type="STRING" id="553385.GCA_000591415_00114"/>
<dbReference type="PANTHER" id="PTHR36838">
    <property type="entry name" value="AUXIN EFFLUX CARRIER FAMILY PROTEIN"/>
    <property type="match status" value="1"/>
</dbReference>
<feature type="transmembrane region" description="Helical" evidence="8">
    <location>
        <begin position="131"/>
        <end position="152"/>
    </location>
</feature>
<feature type="transmembrane region" description="Helical" evidence="8">
    <location>
        <begin position="6"/>
        <end position="26"/>
    </location>
</feature>